<dbReference type="InterPro" id="IPR022672">
    <property type="entry name" value="Hexokinase_N"/>
</dbReference>
<evidence type="ECO:0000256" key="2">
    <source>
        <dbReference type="ARBA" id="ARBA00005007"/>
    </source>
</evidence>
<evidence type="ECO:0000256" key="7">
    <source>
        <dbReference type="ARBA" id="ARBA00022840"/>
    </source>
</evidence>
<keyword evidence="8" id="KW-0324">Glycolysis</keyword>
<dbReference type="STRING" id="1121428.DESHY_110311"/>
<evidence type="ECO:0000256" key="4">
    <source>
        <dbReference type="ARBA" id="ARBA00022679"/>
    </source>
</evidence>
<dbReference type="GO" id="GO:0008865">
    <property type="term" value="F:fructokinase activity"/>
    <property type="evidence" value="ECO:0007669"/>
    <property type="project" value="TreeGrafter"/>
</dbReference>
<keyword evidence="6 12" id="KW-0418">Kinase</keyword>
<comment type="pathway">
    <text evidence="1">Carbohydrate degradation.</text>
</comment>
<evidence type="ECO:0000259" key="10">
    <source>
        <dbReference type="Pfam" id="PF00349"/>
    </source>
</evidence>
<dbReference type="GO" id="GO:0005524">
    <property type="term" value="F:ATP binding"/>
    <property type="evidence" value="ECO:0007669"/>
    <property type="project" value="UniProtKB-KW"/>
</dbReference>
<evidence type="ECO:0000256" key="1">
    <source>
        <dbReference type="ARBA" id="ARBA00004921"/>
    </source>
</evidence>
<organism evidence="12 13">
    <name type="scientific">Desulforamulus hydrothermalis Lam5 = DSM 18033</name>
    <dbReference type="NCBI Taxonomy" id="1121428"/>
    <lineage>
        <taxon>Bacteria</taxon>
        <taxon>Bacillati</taxon>
        <taxon>Bacillota</taxon>
        <taxon>Clostridia</taxon>
        <taxon>Eubacteriales</taxon>
        <taxon>Peptococcaceae</taxon>
        <taxon>Desulforamulus</taxon>
    </lineage>
</organism>
<comment type="catalytic activity">
    <reaction evidence="9">
        <text>D-fructose + ATP = D-fructose 6-phosphate + ADP + H(+)</text>
        <dbReference type="Rhea" id="RHEA:16125"/>
        <dbReference type="ChEBI" id="CHEBI:15378"/>
        <dbReference type="ChEBI" id="CHEBI:30616"/>
        <dbReference type="ChEBI" id="CHEBI:37721"/>
        <dbReference type="ChEBI" id="CHEBI:61527"/>
        <dbReference type="ChEBI" id="CHEBI:456216"/>
        <dbReference type="EC" id="2.7.1.1"/>
    </reaction>
    <physiologicalReaction direction="left-to-right" evidence="9">
        <dbReference type="Rhea" id="RHEA:16126"/>
    </physiologicalReaction>
</comment>
<evidence type="ECO:0000256" key="3">
    <source>
        <dbReference type="ARBA" id="ARBA00009225"/>
    </source>
</evidence>
<evidence type="ECO:0000256" key="5">
    <source>
        <dbReference type="ARBA" id="ARBA00022741"/>
    </source>
</evidence>
<dbReference type="PANTHER" id="PTHR19443:SF16">
    <property type="entry name" value="HEXOKINASE TYPE 1-RELATED"/>
    <property type="match status" value="1"/>
</dbReference>
<dbReference type="Gene3D" id="3.40.367.20">
    <property type="match status" value="1"/>
</dbReference>
<keyword evidence="7" id="KW-0067">ATP-binding</keyword>
<dbReference type="PANTHER" id="PTHR19443">
    <property type="entry name" value="HEXOKINASE"/>
    <property type="match status" value="1"/>
</dbReference>
<dbReference type="Pfam" id="PF00349">
    <property type="entry name" value="Hexokinase_1"/>
    <property type="match status" value="1"/>
</dbReference>
<keyword evidence="5" id="KW-0547">Nucleotide-binding</keyword>
<comment type="similarity">
    <text evidence="3">Belongs to the hexokinase family.</text>
</comment>
<dbReference type="PROSITE" id="PS51748">
    <property type="entry name" value="HEXOKINASE_2"/>
    <property type="match status" value="1"/>
</dbReference>
<dbReference type="EC" id="2.7.1.1" evidence="12"/>
<dbReference type="EMBL" id="CAOS01000003">
    <property type="protein sequence ID" value="CCO07367.1"/>
    <property type="molecule type" value="Genomic_DNA"/>
</dbReference>
<dbReference type="InterPro" id="IPR043129">
    <property type="entry name" value="ATPase_NBD"/>
</dbReference>
<evidence type="ECO:0000313" key="12">
    <source>
        <dbReference type="EMBL" id="CCO07367.1"/>
    </source>
</evidence>
<dbReference type="AlphaFoldDB" id="K8DXJ8"/>
<dbReference type="RefSeq" id="WP_008410212.1">
    <property type="nucleotide sequence ID" value="NZ_CAOS01000003.1"/>
</dbReference>
<evidence type="ECO:0000256" key="9">
    <source>
        <dbReference type="ARBA" id="ARBA00047905"/>
    </source>
</evidence>
<dbReference type="InterPro" id="IPR001312">
    <property type="entry name" value="Hexokinase"/>
</dbReference>
<dbReference type="GO" id="GO:0004340">
    <property type="term" value="F:glucokinase activity"/>
    <property type="evidence" value="ECO:0007669"/>
    <property type="project" value="TreeGrafter"/>
</dbReference>
<feature type="domain" description="Hexokinase N-terminal" evidence="10">
    <location>
        <begin position="9"/>
        <end position="202"/>
    </location>
</feature>
<dbReference type="GO" id="GO:0006096">
    <property type="term" value="P:glycolytic process"/>
    <property type="evidence" value="ECO:0007669"/>
    <property type="project" value="UniProtKB-UniPathway"/>
</dbReference>
<proteinExistence type="inferred from homology"/>
<dbReference type="eggNOG" id="COG5026">
    <property type="taxonomic scope" value="Bacteria"/>
</dbReference>
<dbReference type="GO" id="GO:0005829">
    <property type="term" value="C:cytosol"/>
    <property type="evidence" value="ECO:0007669"/>
    <property type="project" value="TreeGrafter"/>
</dbReference>
<evidence type="ECO:0000256" key="6">
    <source>
        <dbReference type="ARBA" id="ARBA00022777"/>
    </source>
</evidence>
<gene>
    <name evidence="12" type="ORF">DESHY_110311</name>
</gene>
<dbReference type="Gene3D" id="3.30.420.40">
    <property type="match status" value="1"/>
</dbReference>
<keyword evidence="4 12" id="KW-0808">Transferase</keyword>
<sequence length="436" mass="47451">MTKLLIQKLEQIENAFYLSSVQVRELAKKLQTEMTGLPGQGSLQMLPTFMQLPAGSETGTFLAVDFGGTNVRLQLVELLGRGQYAIKKQHSFRLKDPSGRYDFTARETTGEALFDFLAGQIASFMEGTFATSLGLTFSFPCRQLAANKAVLLHWTKEFQTSAVVGREIMGLLAGALADRGLAHLQPAALINDTTGTLLTAAYSNPHADIGSICGTGHNTCYFKTKEPAMIINMEAGNFKQFALTAYDRLLDSNSRRPGTQLLEKAVAGRYLGEICRLILLDMVEQGLLFRGSIPALVRQQQTIDTSELALLAADNSPSLLHIDRWLAARQNIHPTTLTDRQVLKKIALTVISRSARLVGATYIGILQQIDPGLQRRHVIGLDGSLFEKMPGYLSKVRAVLREVFNDKAQSILPVLTGNGSGIGAAIAAAVCADRQT</sequence>
<dbReference type="Pfam" id="PF03727">
    <property type="entry name" value="Hexokinase_2"/>
    <property type="match status" value="1"/>
</dbReference>
<comment type="caution">
    <text evidence="12">The sequence shown here is derived from an EMBL/GenBank/DDBJ whole genome shotgun (WGS) entry which is preliminary data.</text>
</comment>
<feature type="domain" description="Hexokinase C-terminal" evidence="11">
    <location>
        <begin position="209"/>
        <end position="430"/>
    </location>
</feature>
<dbReference type="GO" id="GO:0001678">
    <property type="term" value="P:intracellular glucose homeostasis"/>
    <property type="evidence" value="ECO:0007669"/>
    <property type="project" value="InterPro"/>
</dbReference>
<comment type="pathway">
    <text evidence="2">Carbohydrate metabolism.</text>
</comment>
<reference evidence="12 13" key="1">
    <citation type="journal article" date="2013" name="Genome Announc.">
        <title>Genome Sequence of the Sulfate-Reducing Bacterium Desulfotomaculum hydrothermale Lam5(T).</title>
        <authorList>
            <person name="Amin O."/>
            <person name="Fardeau M.L."/>
            <person name="Valette O."/>
            <person name="Hirschler-Rea A."/>
            <person name="Barbe V."/>
            <person name="Medigue C."/>
            <person name="Vacherie B."/>
            <person name="Ollivier B."/>
            <person name="Bertin P.N."/>
            <person name="Dolla A."/>
        </authorList>
    </citation>
    <scope>NUCLEOTIDE SEQUENCE [LARGE SCALE GENOMIC DNA]</scope>
    <source>
        <strain evidence="13">Lam5 / DSM 18033</strain>
    </source>
</reference>
<dbReference type="InterPro" id="IPR022673">
    <property type="entry name" value="Hexokinase_C"/>
</dbReference>
<evidence type="ECO:0000313" key="13">
    <source>
        <dbReference type="Proteomes" id="UP000009315"/>
    </source>
</evidence>
<dbReference type="UniPathway" id="UPA00109">
    <property type="reaction ID" value="UER00180"/>
</dbReference>
<name>K8DXJ8_9FIRM</name>
<evidence type="ECO:0000256" key="8">
    <source>
        <dbReference type="ARBA" id="ARBA00023152"/>
    </source>
</evidence>
<dbReference type="OrthoDB" id="6383434at2"/>
<dbReference type="GO" id="GO:0006006">
    <property type="term" value="P:glucose metabolic process"/>
    <property type="evidence" value="ECO:0007669"/>
    <property type="project" value="TreeGrafter"/>
</dbReference>
<dbReference type="PRINTS" id="PR00475">
    <property type="entry name" value="HEXOKINASE"/>
</dbReference>
<accession>K8DXJ8</accession>
<dbReference type="GO" id="GO:0005536">
    <property type="term" value="F:D-glucose binding"/>
    <property type="evidence" value="ECO:0007669"/>
    <property type="project" value="InterPro"/>
</dbReference>
<evidence type="ECO:0000259" key="11">
    <source>
        <dbReference type="Pfam" id="PF03727"/>
    </source>
</evidence>
<dbReference type="SUPFAM" id="SSF53067">
    <property type="entry name" value="Actin-like ATPase domain"/>
    <property type="match status" value="2"/>
</dbReference>
<dbReference type="Proteomes" id="UP000009315">
    <property type="component" value="Unassembled WGS sequence"/>
</dbReference>
<protein>
    <submittedName>
        <fullName evidence="12">Hexokinase</fullName>
        <ecNumber evidence="12">2.7.1.1</ecNumber>
    </submittedName>
</protein>
<keyword evidence="13" id="KW-1185">Reference proteome</keyword>